<evidence type="ECO:0000313" key="4">
    <source>
        <dbReference type="Proteomes" id="UP000524246"/>
    </source>
</evidence>
<keyword evidence="1" id="KW-0472">Membrane</keyword>
<feature type="domain" description="Apolipoprotein N-acyltransferase N-terminal" evidence="2">
    <location>
        <begin position="30"/>
        <end position="186"/>
    </location>
</feature>
<name>A0A7X9ILQ3_9DELT</name>
<dbReference type="GO" id="GO:0042158">
    <property type="term" value="P:lipoprotein biosynthetic process"/>
    <property type="evidence" value="ECO:0007669"/>
    <property type="project" value="InterPro"/>
</dbReference>
<feature type="transmembrane region" description="Helical" evidence="1">
    <location>
        <begin position="99"/>
        <end position="123"/>
    </location>
</feature>
<keyword evidence="1" id="KW-0812">Transmembrane</keyword>
<proteinExistence type="predicted"/>
<feature type="transmembrane region" description="Helical" evidence="1">
    <location>
        <begin position="44"/>
        <end position="62"/>
    </location>
</feature>
<feature type="transmembrane region" description="Helical" evidence="1">
    <location>
        <begin position="162"/>
        <end position="186"/>
    </location>
</feature>
<feature type="transmembrane region" description="Helical" evidence="1">
    <location>
        <begin position="135"/>
        <end position="156"/>
    </location>
</feature>
<gene>
    <name evidence="3" type="ORF">GYA55_08725</name>
</gene>
<evidence type="ECO:0000259" key="2">
    <source>
        <dbReference type="Pfam" id="PF20154"/>
    </source>
</evidence>
<evidence type="ECO:0000256" key="1">
    <source>
        <dbReference type="SAM" id="Phobius"/>
    </source>
</evidence>
<dbReference type="InterPro" id="IPR004563">
    <property type="entry name" value="Apolipo_AcylTrfase"/>
</dbReference>
<dbReference type="PANTHER" id="PTHR38686">
    <property type="entry name" value="APOLIPOPROTEIN N-ACYLTRANSFERASE"/>
    <property type="match status" value="1"/>
</dbReference>
<evidence type="ECO:0000313" key="3">
    <source>
        <dbReference type="EMBL" id="NMC63240.1"/>
    </source>
</evidence>
<organism evidence="3 4">
    <name type="scientific">SAR324 cluster bacterium</name>
    <dbReference type="NCBI Taxonomy" id="2024889"/>
    <lineage>
        <taxon>Bacteria</taxon>
        <taxon>Deltaproteobacteria</taxon>
        <taxon>SAR324 cluster</taxon>
    </lineage>
</organism>
<feature type="transmembrane region" description="Helical" evidence="1">
    <location>
        <begin position="21"/>
        <end position="38"/>
    </location>
</feature>
<feature type="transmembrane region" description="Helical" evidence="1">
    <location>
        <begin position="69"/>
        <end position="87"/>
    </location>
</feature>
<dbReference type="GO" id="GO:0016020">
    <property type="term" value="C:membrane"/>
    <property type="evidence" value="ECO:0007669"/>
    <property type="project" value="InterPro"/>
</dbReference>
<keyword evidence="1" id="KW-1133">Transmembrane helix</keyword>
<accession>A0A7X9ILQ3</accession>
<dbReference type="Proteomes" id="UP000524246">
    <property type="component" value="Unassembled WGS sequence"/>
</dbReference>
<dbReference type="EMBL" id="JAAZON010000390">
    <property type="protein sequence ID" value="NMC63240.1"/>
    <property type="molecule type" value="Genomic_DNA"/>
</dbReference>
<reference evidence="3 4" key="1">
    <citation type="journal article" date="2020" name="Biotechnol. Biofuels">
        <title>New insights from the biogas microbiome by comprehensive genome-resolved metagenomics of nearly 1600 species originating from multiple anaerobic digesters.</title>
        <authorList>
            <person name="Campanaro S."/>
            <person name="Treu L."/>
            <person name="Rodriguez-R L.M."/>
            <person name="Kovalovszki A."/>
            <person name="Ziels R.M."/>
            <person name="Maus I."/>
            <person name="Zhu X."/>
            <person name="Kougias P.G."/>
            <person name="Basile A."/>
            <person name="Luo G."/>
            <person name="Schluter A."/>
            <person name="Konstantinidis K.T."/>
            <person name="Angelidaki I."/>
        </authorList>
    </citation>
    <scope>NUCLEOTIDE SEQUENCE [LARGE SCALE GENOMIC DNA]</scope>
    <source>
        <strain evidence="3">AS27yjCOA_65</strain>
    </source>
</reference>
<dbReference type="InterPro" id="IPR045378">
    <property type="entry name" value="LNT_N"/>
</dbReference>
<feature type="transmembrane region" description="Helical" evidence="1">
    <location>
        <begin position="198"/>
        <end position="219"/>
    </location>
</feature>
<dbReference type="Pfam" id="PF20154">
    <property type="entry name" value="LNT_N"/>
    <property type="match status" value="1"/>
</dbReference>
<feature type="non-terminal residue" evidence="3">
    <location>
        <position position="310"/>
    </location>
</feature>
<sequence>MPFQESPKSENSKSSKDANKLASLLLASLSGLLLALAWMSPGTWLCAVAGWLFAFCLSASILKSEGSYLNGFVAGVLALGLAIRWLYHTISYFGGIGPFLSMLLMGIFTVLSALQFVLFVFFYRNLPPILRKTGMGLAIAWVCAEFIFPGLFPWFAGHTQIAFLPFAQIADIAGVQLISFMMFWVSEQLLSSSTRLKRLCAFSAFALFLIYGLGCIAYYSKLTGPLQAVAVIQANISIEDKHNVAMIQTNVKRYVELSKEVQKPGTLIIWPESVVTEAIYDKMQNASQSKTLSLLPEGNPFIVGALSFES</sequence>
<protein>
    <recommendedName>
        <fullName evidence="2">Apolipoprotein N-acyltransferase N-terminal domain-containing protein</fullName>
    </recommendedName>
</protein>
<dbReference type="GO" id="GO:0016410">
    <property type="term" value="F:N-acyltransferase activity"/>
    <property type="evidence" value="ECO:0007669"/>
    <property type="project" value="InterPro"/>
</dbReference>
<comment type="caution">
    <text evidence="3">The sequence shown here is derived from an EMBL/GenBank/DDBJ whole genome shotgun (WGS) entry which is preliminary data.</text>
</comment>
<dbReference type="AlphaFoldDB" id="A0A7X9ILQ3"/>
<dbReference type="PANTHER" id="PTHR38686:SF1">
    <property type="entry name" value="APOLIPOPROTEIN N-ACYLTRANSFERASE"/>
    <property type="match status" value="1"/>
</dbReference>